<feature type="transmembrane region" description="Helical" evidence="1">
    <location>
        <begin position="97"/>
        <end position="115"/>
    </location>
</feature>
<dbReference type="InterPro" id="IPR011672">
    <property type="entry name" value="DUF1614"/>
</dbReference>
<comment type="caution">
    <text evidence="2">The sequence shown here is derived from an EMBL/GenBank/DDBJ whole genome shotgun (WGS) entry which is preliminary data.</text>
</comment>
<accession>A0A7C6EDX8</accession>
<evidence type="ECO:0000256" key="1">
    <source>
        <dbReference type="SAM" id="Phobius"/>
    </source>
</evidence>
<feature type="transmembrane region" description="Helical" evidence="1">
    <location>
        <begin position="44"/>
        <end position="63"/>
    </location>
</feature>
<feature type="transmembrane region" description="Helical" evidence="1">
    <location>
        <begin position="172"/>
        <end position="189"/>
    </location>
</feature>
<dbReference type="EMBL" id="DTLI01000144">
    <property type="protein sequence ID" value="HHS52422.1"/>
    <property type="molecule type" value="Genomic_DNA"/>
</dbReference>
<proteinExistence type="predicted"/>
<evidence type="ECO:0000313" key="2">
    <source>
        <dbReference type="EMBL" id="HHS52422.1"/>
    </source>
</evidence>
<feature type="transmembrane region" description="Helical" evidence="1">
    <location>
        <begin position="12"/>
        <end position="38"/>
    </location>
</feature>
<keyword evidence="1" id="KW-0812">Transmembrane</keyword>
<reference evidence="2" key="1">
    <citation type="journal article" date="2020" name="mSystems">
        <title>Genome- and Community-Level Interaction Insights into Carbon Utilization and Element Cycling Functions of Hydrothermarchaeota in Hydrothermal Sediment.</title>
        <authorList>
            <person name="Zhou Z."/>
            <person name="Liu Y."/>
            <person name="Xu W."/>
            <person name="Pan J."/>
            <person name="Luo Z.H."/>
            <person name="Li M."/>
        </authorList>
    </citation>
    <scope>NUCLEOTIDE SEQUENCE [LARGE SCALE GENOMIC DNA]</scope>
    <source>
        <strain evidence="2">SpSt-876</strain>
    </source>
</reference>
<keyword evidence="1" id="KW-1133">Transmembrane helix</keyword>
<organism evidence="2">
    <name type="scientific">candidate division WOR-3 bacterium</name>
    <dbReference type="NCBI Taxonomy" id="2052148"/>
    <lineage>
        <taxon>Bacteria</taxon>
        <taxon>Bacteria division WOR-3</taxon>
    </lineage>
</organism>
<gene>
    <name evidence="2" type="ORF">ENW73_06115</name>
</gene>
<keyword evidence="1" id="KW-0472">Membrane</keyword>
<feature type="transmembrane region" description="Helical" evidence="1">
    <location>
        <begin position="201"/>
        <end position="223"/>
    </location>
</feature>
<feature type="transmembrane region" description="Helical" evidence="1">
    <location>
        <begin position="145"/>
        <end position="166"/>
    </location>
</feature>
<dbReference type="Pfam" id="PF07758">
    <property type="entry name" value="DUF1614"/>
    <property type="match status" value="1"/>
</dbReference>
<sequence length="224" mass="23999">MIFDMFFLPFSLVIFILLILLLPALFVLFQIGVIGIAFQKLGMTPTTGFMFFLFSLIGSAVNIPIQEKTHSVPVEMDIPEFYQFWFGIKPKMLEKQVIALNLGGCILPVLLSFYLLLHAPLLPVLVSTIIMTIVSKVLSRPVPGIGIALPAFIPPIISAILALILAPQSAPVVAYISGVLGVLIGADLLNLSKLTKVGHGIMSIGGAGVFDGIYLVGIIAVLIA</sequence>
<protein>
    <submittedName>
        <fullName evidence="2">DUF1614 domain-containing protein</fullName>
    </submittedName>
</protein>
<dbReference type="AlphaFoldDB" id="A0A7C6EDX8"/>
<name>A0A7C6EDX8_UNCW3</name>